<dbReference type="Proteomes" id="UP000054053">
    <property type="component" value="Unassembled WGS sequence"/>
</dbReference>
<dbReference type="AlphaFoldDB" id="A0A1B5L589"/>
<evidence type="ECO:0000313" key="1">
    <source>
        <dbReference type="EMBL" id="GAO18725.1"/>
    </source>
</evidence>
<evidence type="ECO:0000313" key="2">
    <source>
        <dbReference type="Proteomes" id="UP000054053"/>
    </source>
</evidence>
<sequence>MSVSSRLASSRLVRQMGRGKIRTVSKPASGCERVARVLQGPNRMRSRWMRQASQV</sequence>
<accession>A0A1B5L589</accession>
<name>A0A1B5L589_USTVR</name>
<gene>
    <name evidence="1" type="ORF">UVI_02047170</name>
</gene>
<reference evidence="2" key="1">
    <citation type="journal article" date="2016" name="Genome Announc.">
        <title>Genome sequence of Ustilaginoidea virens IPU010, a rice pathogenic fungus causing false smut.</title>
        <authorList>
            <person name="Kumagai T."/>
            <person name="Ishii T."/>
            <person name="Terai G."/>
            <person name="Umemura M."/>
            <person name="Machida M."/>
            <person name="Asai K."/>
        </authorList>
    </citation>
    <scope>NUCLEOTIDE SEQUENCE [LARGE SCALE GENOMIC DNA]</scope>
    <source>
        <strain evidence="2">IPU010</strain>
    </source>
</reference>
<organism evidence="1 2">
    <name type="scientific">Ustilaginoidea virens</name>
    <name type="common">Rice false smut fungus</name>
    <name type="synonym">Villosiclava virens</name>
    <dbReference type="NCBI Taxonomy" id="1159556"/>
    <lineage>
        <taxon>Eukaryota</taxon>
        <taxon>Fungi</taxon>
        <taxon>Dikarya</taxon>
        <taxon>Ascomycota</taxon>
        <taxon>Pezizomycotina</taxon>
        <taxon>Sordariomycetes</taxon>
        <taxon>Hypocreomycetidae</taxon>
        <taxon>Hypocreales</taxon>
        <taxon>Clavicipitaceae</taxon>
        <taxon>Ustilaginoidea</taxon>
    </lineage>
</organism>
<protein>
    <submittedName>
        <fullName evidence="1">Uncharacterized protein</fullName>
    </submittedName>
</protein>
<comment type="caution">
    <text evidence="1">The sequence shown here is derived from an EMBL/GenBank/DDBJ whole genome shotgun (WGS) entry which is preliminary data.</text>
</comment>
<proteinExistence type="predicted"/>
<dbReference type="EMBL" id="BBTG02000031">
    <property type="protein sequence ID" value="GAO18725.1"/>
    <property type="molecule type" value="Genomic_DNA"/>
</dbReference>